<evidence type="ECO:0000256" key="1">
    <source>
        <dbReference type="SAM" id="MobiDB-lite"/>
    </source>
</evidence>
<keyword evidence="3" id="KW-1185">Reference proteome</keyword>
<organism evidence="2 3">
    <name type="scientific">Periplaneta americana</name>
    <name type="common">American cockroach</name>
    <name type="synonym">Blatta americana</name>
    <dbReference type="NCBI Taxonomy" id="6978"/>
    <lineage>
        <taxon>Eukaryota</taxon>
        <taxon>Metazoa</taxon>
        <taxon>Ecdysozoa</taxon>
        <taxon>Arthropoda</taxon>
        <taxon>Hexapoda</taxon>
        <taxon>Insecta</taxon>
        <taxon>Pterygota</taxon>
        <taxon>Neoptera</taxon>
        <taxon>Polyneoptera</taxon>
        <taxon>Dictyoptera</taxon>
        <taxon>Blattodea</taxon>
        <taxon>Blattoidea</taxon>
        <taxon>Blattidae</taxon>
        <taxon>Blattinae</taxon>
        <taxon>Periplaneta</taxon>
    </lineage>
</organism>
<reference evidence="2 3" key="1">
    <citation type="journal article" date="2022" name="Allergy">
        <title>Genome assembly and annotation of Periplaneta americana reveal a comprehensive cockroach allergen profile.</title>
        <authorList>
            <person name="Wang L."/>
            <person name="Xiong Q."/>
            <person name="Saelim N."/>
            <person name="Wang L."/>
            <person name="Nong W."/>
            <person name="Wan A.T."/>
            <person name="Shi M."/>
            <person name="Liu X."/>
            <person name="Cao Q."/>
            <person name="Hui J.H.L."/>
            <person name="Sookrung N."/>
            <person name="Leung T.F."/>
            <person name="Tungtrongchitr A."/>
            <person name="Tsui S.K.W."/>
        </authorList>
    </citation>
    <scope>NUCLEOTIDE SEQUENCE [LARGE SCALE GENOMIC DNA]</scope>
    <source>
        <strain evidence="2">PWHHKU_190912</strain>
    </source>
</reference>
<accession>A0ABQ8S3H0</accession>
<evidence type="ECO:0000313" key="3">
    <source>
        <dbReference type="Proteomes" id="UP001148838"/>
    </source>
</evidence>
<name>A0ABQ8S3H0_PERAM</name>
<comment type="caution">
    <text evidence="2">The sequence shown here is derived from an EMBL/GenBank/DDBJ whole genome shotgun (WGS) entry which is preliminary data.</text>
</comment>
<sequence>MAGLCQSGNEPPGSLKASNRDGVVNFRNQHVWADENPHAVEETRHQHRFSINLRAGVLGDRLTTEINWGPLSGLFY</sequence>
<dbReference type="EMBL" id="JAJSOF020000037">
    <property type="protein sequence ID" value="KAJ4428563.1"/>
    <property type="molecule type" value="Genomic_DNA"/>
</dbReference>
<protein>
    <submittedName>
        <fullName evidence="2">Uncharacterized protein</fullName>
    </submittedName>
</protein>
<evidence type="ECO:0000313" key="2">
    <source>
        <dbReference type="EMBL" id="KAJ4428563.1"/>
    </source>
</evidence>
<gene>
    <name evidence="2" type="ORF">ANN_24607</name>
</gene>
<dbReference type="Proteomes" id="UP001148838">
    <property type="component" value="Unassembled WGS sequence"/>
</dbReference>
<feature type="region of interest" description="Disordered" evidence="1">
    <location>
        <begin position="1"/>
        <end position="20"/>
    </location>
</feature>
<proteinExistence type="predicted"/>